<feature type="transmembrane region" description="Helical" evidence="9">
    <location>
        <begin position="225"/>
        <end position="242"/>
    </location>
</feature>
<evidence type="ECO:0000259" key="10">
    <source>
        <dbReference type="PROSITE" id="PS50850"/>
    </source>
</evidence>
<feature type="transmembrane region" description="Helical" evidence="9">
    <location>
        <begin position="476"/>
        <end position="495"/>
    </location>
</feature>
<dbReference type="InterPro" id="IPR036259">
    <property type="entry name" value="MFS_trans_sf"/>
</dbReference>
<dbReference type="AlphaFoldDB" id="A0A166EPP2"/>
<evidence type="ECO:0000256" key="6">
    <source>
        <dbReference type="ARBA" id="ARBA00023136"/>
    </source>
</evidence>
<evidence type="ECO:0000256" key="5">
    <source>
        <dbReference type="ARBA" id="ARBA00022989"/>
    </source>
</evidence>
<comment type="subcellular location">
    <subcellularLocation>
        <location evidence="1">Membrane</location>
        <topology evidence="1">Multi-pass membrane protein</topology>
    </subcellularLocation>
</comment>
<dbReference type="InterPro" id="IPR005828">
    <property type="entry name" value="MFS_sugar_transport-like"/>
</dbReference>
<keyword evidence="5 9" id="KW-1133">Transmembrane helix</keyword>
<evidence type="ECO:0000256" key="2">
    <source>
        <dbReference type="ARBA" id="ARBA00010992"/>
    </source>
</evidence>
<feature type="transmembrane region" description="Helical" evidence="9">
    <location>
        <begin position="378"/>
        <end position="398"/>
    </location>
</feature>
<keyword evidence="4 9" id="KW-0812">Transmembrane</keyword>
<dbReference type="GO" id="GO:0016020">
    <property type="term" value="C:membrane"/>
    <property type="evidence" value="ECO:0007669"/>
    <property type="project" value="UniProtKB-SubCell"/>
</dbReference>
<evidence type="ECO:0000256" key="1">
    <source>
        <dbReference type="ARBA" id="ARBA00004141"/>
    </source>
</evidence>
<feature type="transmembrane region" description="Helical" evidence="9">
    <location>
        <begin position="94"/>
        <end position="117"/>
    </location>
</feature>
<feature type="transmembrane region" description="Helical" evidence="9">
    <location>
        <begin position="129"/>
        <end position="148"/>
    </location>
</feature>
<dbReference type="FunFam" id="1.20.1250.20:FF:000134">
    <property type="entry name" value="MFS sugar transporter protein"/>
    <property type="match status" value="1"/>
</dbReference>
<dbReference type="InterPro" id="IPR050360">
    <property type="entry name" value="MFS_Sugar_Transporters"/>
</dbReference>
<dbReference type="PROSITE" id="PS00216">
    <property type="entry name" value="SUGAR_TRANSPORT_1"/>
    <property type="match status" value="2"/>
</dbReference>
<comment type="similarity">
    <text evidence="2 8">Belongs to the major facilitator superfamily. Sugar transporter (TC 2.A.1.1) family.</text>
</comment>
<feature type="transmembrane region" description="Helical" evidence="9">
    <location>
        <begin position="184"/>
        <end position="205"/>
    </location>
</feature>
<comment type="catalytic activity">
    <reaction evidence="7">
        <text>myo-inositol(out) + H(+)(out) = myo-inositol(in) + H(+)(in)</text>
        <dbReference type="Rhea" id="RHEA:60364"/>
        <dbReference type="ChEBI" id="CHEBI:15378"/>
        <dbReference type="ChEBI" id="CHEBI:17268"/>
    </reaction>
</comment>
<protein>
    <submittedName>
        <fullName evidence="11">General substrate transporter</fullName>
    </submittedName>
</protein>
<feature type="domain" description="Major facilitator superfamily (MFS) profile" evidence="10">
    <location>
        <begin position="61"/>
        <end position="498"/>
    </location>
</feature>
<evidence type="ECO:0000256" key="7">
    <source>
        <dbReference type="ARBA" id="ARBA00049119"/>
    </source>
</evidence>
<dbReference type="GO" id="GO:0005351">
    <property type="term" value="F:carbohydrate:proton symporter activity"/>
    <property type="evidence" value="ECO:0007669"/>
    <property type="project" value="TreeGrafter"/>
</dbReference>
<gene>
    <name evidence="11" type="ORF">SISSUDRAFT_984222</name>
</gene>
<dbReference type="NCBIfam" id="TIGR00879">
    <property type="entry name" value="SP"/>
    <property type="match status" value="1"/>
</dbReference>
<dbReference type="PROSITE" id="PS50850">
    <property type="entry name" value="MFS"/>
    <property type="match status" value="1"/>
</dbReference>
<dbReference type="InterPro" id="IPR003663">
    <property type="entry name" value="Sugar/inositol_transpt"/>
</dbReference>
<dbReference type="PANTHER" id="PTHR48022:SF79">
    <property type="entry name" value="LACTOSE PERMEASE, PUTATIVE (AFU_ORTHOLOGUE AFUA_6G01860)-RELATED"/>
    <property type="match status" value="1"/>
</dbReference>
<evidence type="ECO:0000256" key="4">
    <source>
        <dbReference type="ARBA" id="ARBA00022692"/>
    </source>
</evidence>
<evidence type="ECO:0000256" key="9">
    <source>
        <dbReference type="SAM" id="Phobius"/>
    </source>
</evidence>
<reference evidence="11 12" key="1">
    <citation type="journal article" date="2016" name="Mol. Biol. Evol.">
        <title>Comparative Genomics of Early-Diverging Mushroom-Forming Fungi Provides Insights into the Origins of Lignocellulose Decay Capabilities.</title>
        <authorList>
            <person name="Nagy L.G."/>
            <person name="Riley R."/>
            <person name="Tritt A."/>
            <person name="Adam C."/>
            <person name="Daum C."/>
            <person name="Floudas D."/>
            <person name="Sun H."/>
            <person name="Yadav J.S."/>
            <person name="Pangilinan J."/>
            <person name="Larsson K.H."/>
            <person name="Matsuura K."/>
            <person name="Barry K."/>
            <person name="Labutti K."/>
            <person name="Kuo R."/>
            <person name="Ohm R.A."/>
            <person name="Bhattacharya S.S."/>
            <person name="Shirouzu T."/>
            <person name="Yoshinaga Y."/>
            <person name="Martin F.M."/>
            <person name="Grigoriev I.V."/>
            <person name="Hibbett D.S."/>
        </authorList>
    </citation>
    <scope>NUCLEOTIDE SEQUENCE [LARGE SCALE GENOMIC DNA]</scope>
    <source>
        <strain evidence="11 12">HHB10207 ss-3</strain>
    </source>
</reference>
<dbReference type="EMBL" id="KV428041">
    <property type="protein sequence ID" value="KZT39807.1"/>
    <property type="molecule type" value="Genomic_DNA"/>
</dbReference>
<evidence type="ECO:0000313" key="12">
    <source>
        <dbReference type="Proteomes" id="UP000076798"/>
    </source>
</evidence>
<feature type="transmembrane region" description="Helical" evidence="9">
    <location>
        <begin position="446"/>
        <end position="464"/>
    </location>
</feature>
<sequence length="542" mass="59768">MLDEKQGVQLSEKVSNPEHTELPLKSDAKVLNTAKDSRLAQALLEERPNLLSKNSIKLFCVLFVSYLCSAQNGFDSNTFGGVSALPDFKAQFGTNIASTTGFLAAIYIIGNVIGSFVAGPCADRWGRKVGMFIASFITLIGAIVQASAENKRDLIAGRVVLGVGTVMLGPSAQSYAVEMSHPGYRGLMVGAFQACFFLGTIISTWVEYGLSFNNSGSTINWRLPMALQALPSIGVLLFVYFIPESPRWYMAQGQQEKARAILVKYHGNDNPNSKIVQLEMEEMEEVISTTGSDKRWWDYTALFKSRSARHRTFIVLCVGFFGQLDLPPTSYYFPLMVQTAGITSTRSQLLCNALQTPIMMISTLAGIQFIDRWGRRRMLMTSSVCMTICVAIIIACTATQTGHAAIGLTGIAFIYVFLVVFAFVWTPCQALYPTEVLTTNTRAKGLALNGLWMNIISFINTYAAPVGITRSSWRFYLLYLIIDAVGVIVIYFTFVETRGRNLEELDAIFDDPHPVTASLAMQKVVVREDQMGGVLVQEDEKA</sequence>
<evidence type="ECO:0000256" key="3">
    <source>
        <dbReference type="ARBA" id="ARBA00022448"/>
    </source>
</evidence>
<name>A0A166EPP2_9AGAM</name>
<evidence type="ECO:0000256" key="8">
    <source>
        <dbReference type="RuleBase" id="RU003346"/>
    </source>
</evidence>
<dbReference type="InterPro" id="IPR020846">
    <property type="entry name" value="MFS_dom"/>
</dbReference>
<keyword evidence="12" id="KW-1185">Reference proteome</keyword>
<dbReference type="STRING" id="1314776.A0A166EPP2"/>
<dbReference type="SUPFAM" id="SSF103473">
    <property type="entry name" value="MFS general substrate transporter"/>
    <property type="match status" value="1"/>
</dbReference>
<dbReference type="OrthoDB" id="6133115at2759"/>
<keyword evidence="6 9" id="KW-0472">Membrane</keyword>
<proteinExistence type="inferred from homology"/>
<dbReference type="Proteomes" id="UP000076798">
    <property type="component" value="Unassembled WGS sequence"/>
</dbReference>
<feature type="transmembrane region" description="Helical" evidence="9">
    <location>
        <begin position="154"/>
        <end position="172"/>
    </location>
</feature>
<organism evidence="11 12">
    <name type="scientific">Sistotremastrum suecicum HHB10207 ss-3</name>
    <dbReference type="NCBI Taxonomy" id="1314776"/>
    <lineage>
        <taxon>Eukaryota</taxon>
        <taxon>Fungi</taxon>
        <taxon>Dikarya</taxon>
        <taxon>Basidiomycota</taxon>
        <taxon>Agaricomycotina</taxon>
        <taxon>Agaricomycetes</taxon>
        <taxon>Sistotremastrales</taxon>
        <taxon>Sistotremastraceae</taxon>
        <taxon>Sistotremastrum</taxon>
    </lineage>
</organism>
<dbReference type="Pfam" id="PF00083">
    <property type="entry name" value="Sugar_tr"/>
    <property type="match status" value="1"/>
</dbReference>
<dbReference type="InterPro" id="IPR005829">
    <property type="entry name" value="Sugar_transporter_CS"/>
</dbReference>
<evidence type="ECO:0000313" key="11">
    <source>
        <dbReference type="EMBL" id="KZT39807.1"/>
    </source>
</evidence>
<dbReference type="Gene3D" id="1.20.1250.20">
    <property type="entry name" value="MFS general substrate transporter like domains"/>
    <property type="match status" value="1"/>
</dbReference>
<accession>A0A166EPP2</accession>
<feature type="transmembrane region" description="Helical" evidence="9">
    <location>
        <begin position="404"/>
        <end position="425"/>
    </location>
</feature>
<keyword evidence="3 8" id="KW-0813">Transport</keyword>
<dbReference type="PANTHER" id="PTHR48022">
    <property type="entry name" value="PLASTIDIC GLUCOSE TRANSPORTER 4"/>
    <property type="match status" value="1"/>
</dbReference>